<evidence type="ECO:0000256" key="2">
    <source>
        <dbReference type="PROSITE-ProRule" id="PRU00285"/>
    </source>
</evidence>
<protein>
    <submittedName>
        <fullName evidence="5">Heat-shock protein</fullName>
    </submittedName>
</protein>
<dbReference type="InterPro" id="IPR044587">
    <property type="entry name" value="HSP21-like"/>
</dbReference>
<dbReference type="CDD" id="cd06464">
    <property type="entry name" value="ACD_sHsps-like"/>
    <property type="match status" value="1"/>
</dbReference>
<dbReference type="Gene3D" id="2.60.40.790">
    <property type="match status" value="1"/>
</dbReference>
<dbReference type="AlphaFoldDB" id="A0A2V1K0R8"/>
<dbReference type="SUPFAM" id="SSF49764">
    <property type="entry name" value="HSP20-like chaperones"/>
    <property type="match status" value="1"/>
</dbReference>
<evidence type="ECO:0000259" key="4">
    <source>
        <dbReference type="PROSITE" id="PS01031"/>
    </source>
</evidence>
<dbReference type="RefSeq" id="WP_109060116.1">
    <property type="nucleotide sequence ID" value="NZ_QETA01000001.1"/>
</dbReference>
<feature type="domain" description="SHSP" evidence="4">
    <location>
        <begin position="16"/>
        <end position="127"/>
    </location>
</feature>
<keyword evidence="6" id="KW-1185">Reference proteome</keyword>
<evidence type="ECO:0000313" key="5">
    <source>
        <dbReference type="EMBL" id="PWF24711.1"/>
    </source>
</evidence>
<gene>
    <name evidence="5" type="ORF">DD235_00490</name>
</gene>
<evidence type="ECO:0000256" key="1">
    <source>
        <dbReference type="ARBA" id="ARBA00023016"/>
    </source>
</evidence>
<sequence length="127" mass="13944">MTDKHTSARREASDTGRETWLVPQVDIHEDDSGLTLLADLPGVPKDRLTLRVEGDALHIEGELAVDAPADLSSVLAEVQVPRYRRSFTLSRELDSAGIQAALNDGVLRLRIPKLADAQPRRIDIQVA</sequence>
<dbReference type="PANTHER" id="PTHR46733">
    <property type="entry name" value="26.5 KDA HEAT SHOCK PROTEIN, MITOCHONDRIAL"/>
    <property type="match status" value="1"/>
</dbReference>
<name>A0A2V1K0R8_9BURK</name>
<dbReference type="GO" id="GO:0009408">
    <property type="term" value="P:response to heat"/>
    <property type="evidence" value="ECO:0007669"/>
    <property type="project" value="InterPro"/>
</dbReference>
<dbReference type="EMBL" id="QETA01000001">
    <property type="protein sequence ID" value="PWF24711.1"/>
    <property type="molecule type" value="Genomic_DNA"/>
</dbReference>
<proteinExistence type="inferred from homology"/>
<dbReference type="PROSITE" id="PS01031">
    <property type="entry name" value="SHSP"/>
    <property type="match status" value="1"/>
</dbReference>
<dbReference type="InterPro" id="IPR002068">
    <property type="entry name" value="A-crystallin/Hsp20_dom"/>
</dbReference>
<dbReference type="InterPro" id="IPR008978">
    <property type="entry name" value="HSP20-like_chaperone"/>
</dbReference>
<dbReference type="PANTHER" id="PTHR46733:SF4">
    <property type="entry name" value="HEAT SHOCK PROTEIN 21, CHLOROPLASTIC"/>
    <property type="match status" value="1"/>
</dbReference>
<comment type="similarity">
    <text evidence="2 3">Belongs to the small heat shock protein (HSP20) family.</text>
</comment>
<keyword evidence="1" id="KW-0346">Stress response</keyword>
<comment type="caution">
    <text evidence="5">The sequence shown here is derived from an EMBL/GenBank/DDBJ whole genome shotgun (WGS) entry which is preliminary data.</text>
</comment>
<dbReference type="Pfam" id="PF00011">
    <property type="entry name" value="HSP20"/>
    <property type="match status" value="1"/>
</dbReference>
<dbReference type="Proteomes" id="UP000245212">
    <property type="component" value="Unassembled WGS sequence"/>
</dbReference>
<accession>A0A2V1K0R8</accession>
<evidence type="ECO:0000256" key="3">
    <source>
        <dbReference type="RuleBase" id="RU003616"/>
    </source>
</evidence>
<reference evidence="6" key="1">
    <citation type="submission" date="2018-05" db="EMBL/GenBank/DDBJ databases">
        <authorList>
            <person name="Li Y."/>
        </authorList>
    </citation>
    <scope>NUCLEOTIDE SEQUENCE [LARGE SCALE GENOMIC DNA]</scope>
    <source>
        <strain evidence="6">3d-2-2</strain>
    </source>
</reference>
<evidence type="ECO:0000313" key="6">
    <source>
        <dbReference type="Proteomes" id="UP000245212"/>
    </source>
</evidence>
<organism evidence="5 6">
    <name type="scientific">Corticimicrobacter populi</name>
    <dbReference type="NCBI Taxonomy" id="2175229"/>
    <lineage>
        <taxon>Bacteria</taxon>
        <taxon>Pseudomonadati</taxon>
        <taxon>Pseudomonadota</taxon>
        <taxon>Betaproteobacteria</taxon>
        <taxon>Burkholderiales</taxon>
        <taxon>Alcaligenaceae</taxon>
        <taxon>Corticimicrobacter</taxon>
    </lineage>
</organism>